<evidence type="ECO:0000256" key="1">
    <source>
        <dbReference type="SAM" id="MobiDB-lite"/>
    </source>
</evidence>
<sequence>MVEMHSYLIGDFGLEMYSSFRRDRMILSQGSDSMRQTLHWSAPCQDTQRPWFTVVLLTYSAALPLAFAWEERPTVGIRSKFAQTSLFLMEPQRCPTARPKGTPMQQSLSTLRAHLNHKKTPDKGRQWHLGRKP</sequence>
<feature type="region of interest" description="Disordered" evidence="1">
    <location>
        <begin position="92"/>
        <end position="133"/>
    </location>
</feature>
<protein>
    <submittedName>
        <fullName evidence="2">Uncharacterized protein</fullName>
    </submittedName>
</protein>
<evidence type="ECO:0000313" key="2">
    <source>
        <dbReference type="EMBL" id="JAQ60887.1"/>
    </source>
</evidence>
<proteinExistence type="predicted"/>
<reference evidence="2" key="1">
    <citation type="submission" date="2015-01" db="EMBL/GenBank/DDBJ databases">
        <title>EvidentialGene: Evidence-directed Construction of Complete mRNA Transcriptomes without Genomes.</title>
        <authorList>
            <person name="Gilbert D.G."/>
        </authorList>
    </citation>
    <scope>NUCLEOTIDE SEQUENCE</scope>
</reference>
<name>A0A146QYG2_FUNHE</name>
<dbReference type="EMBL" id="GCES01084734">
    <property type="protein sequence ID" value="JAR01589.1"/>
    <property type="molecule type" value="Transcribed_RNA"/>
</dbReference>
<accession>A0A146QYG2</accession>
<dbReference type="AlphaFoldDB" id="A0A146QYG2"/>
<dbReference type="EMBL" id="GCES01125435">
    <property type="protein sequence ID" value="JAQ60887.1"/>
    <property type="molecule type" value="Transcribed_RNA"/>
</dbReference>
<organism evidence="2">
    <name type="scientific">Fundulus heteroclitus</name>
    <name type="common">Killifish</name>
    <name type="synonym">Mummichog</name>
    <dbReference type="NCBI Taxonomy" id="8078"/>
    <lineage>
        <taxon>Eukaryota</taxon>
        <taxon>Metazoa</taxon>
        <taxon>Chordata</taxon>
        <taxon>Craniata</taxon>
        <taxon>Vertebrata</taxon>
        <taxon>Euteleostomi</taxon>
        <taxon>Actinopterygii</taxon>
        <taxon>Neopterygii</taxon>
        <taxon>Teleostei</taxon>
        <taxon>Neoteleostei</taxon>
        <taxon>Acanthomorphata</taxon>
        <taxon>Ovalentaria</taxon>
        <taxon>Atherinomorphae</taxon>
        <taxon>Cyprinodontiformes</taxon>
        <taxon>Fundulidae</taxon>
        <taxon>Fundulus</taxon>
    </lineage>
</organism>